<accession>A0A8X6PN76</accession>
<protein>
    <submittedName>
        <fullName evidence="1">Uncharacterized protein</fullName>
    </submittedName>
</protein>
<keyword evidence="2" id="KW-1185">Reference proteome</keyword>
<name>A0A8X6PN76_NEPPI</name>
<reference evidence="1" key="1">
    <citation type="submission" date="2020-08" db="EMBL/GenBank/DDBJ databases">
        <title>Multicomponent nature underlies the extraordinary mechanical properties of spider dragline silk.</title>
        <authorList>
            <person name="Kono N."/>
            <person name="Nakamura H."/>
            <person name="Mori M."/>
            <person name="Yoshida Y."/>
            <person name="Ohtoshi R."/>
            <person name="Malay A.D."/>
            <person name="Moran D.A.P."/>
            <person name="Tomita M."/>
            <person name="Numata K."/>
            <person name="Arakawa K."/>
        </authorList>
    </citation>
    <scope>NUCLEOTIDE SEQUENCE</scope>
</reference>
<organism evidence="1 2">
    <name type="scientific">Nephila pilipes</name>
    <name type="common">Giant wood spider</name>
    <name type="synonym">Nephila maculata</name>
    <dbReference type="NCBI Taxonomy" id="299642"/>
    <lineage>
        <taxon>Eukaryota</taxon>
        <taxon>Metazoa</taxon>
        <taxon>Ecdysozoa</taxon>
        <taxon>Arthropoda</taxon>
        <taxon>Chelicerata</taxon>
        <taxon>Arachnida</taxon>
        <taxon>Araneae</taxon>
        <taxon>Araneomorphae</taxon>
        <taxon>Entelegynae</taxon>
        <taxon>Araneoidea</taxon>
        <taxon>Nephilidae</taxon>
        <taxon>Nephila</taxon>
    </lineage>
</organism>
<evidence type="ECO:0000313" key="2">
    <source>
        <dbReference type="Proteomes" id="UP000887013"/>
    </source>
</evidence>
<sequence>MASHGAESNQPEILLTFRTAYNKTTTAVNSFIYKNLKSVPLYLESNKAVVCFSLATEHDYLQAHLHRIGLALDETRPATVMSDLQYGWQSLVELLRTRQSICSHIIRY</sequence>
<dbReference type="Proteomes" id="UP000887013">
    <property type="component" value="Unassembled WGS sequence"/>
</dbReference>
<dbReference type="EMBL" id="BMAW01117897">
    <property type="protein sequence ID" value="GFT77269.1"/>
    <property type="molecule type" value="Genomic_DNA"/>
</dbReference>
<dbReference type="AlphaFoldDB" id="A0A8X6PN76"/>
<proteinExistence type="predicted"/>
<evidence type="ECO:0000313" key="1">
    <source>
        <dbReference type="EMBL" id="GFT77269.1"/>
    </source>
</evidence>
<gene>
    <name evidence="1" type="ORF">NPIL_242031</name>
</gene>
<comment type="caution">
    <text evidence="1">The sequence shown here is derived from an EMBL/GenBank/DDBJ whole genome shotgun (WGS) entry which is preliminary data.</text>
</comment>